<gene>
    <name evidence="1" type="ORF">NIES4072_05060</name>
</gene>
<comment type="caution">
    <text evidence="1">The sequence shown here is derived from an EMBL/GenBank/DDBJ whole genome shotgun (WGS) entry which is preliminary data.</text>
</comment>
<keyword evidence="2" id="KW-1185">Reference proteome</keyword>
<sequence length="75" mass="8730">MWTDEIVEEIHQIREEYAKSFNYDLDAIFADLRKKEAESGREVVNLSRKPGITTRWSGRVKDICGDTTDTSHRLT</sequence>
<dbReference type="Proteomes" id="UP000245124">
    <property type="component" value="Unassembled WGS sequence"/>
</dbReference>
<protein>
    <submittedName>
        <fullName evidence="1">Uncharacterized protein</fullName>
    </submittedName>
</protein>
<dbReference type="RefSeq" id="WP_109007171.1">
    <property type="nucleotide sequence ID" value="NZ_BDUD01000001.1"/>
</dbReference>
<reference evidence="1 2" key="1">
    <citation type="submission" date="2017-06" db="EMBL/GenBank/DDBJ databases">
        <title>Genome sequencing of cyanobaciteial culture collection at National Institute for Environmental Studies (NIES).</title>
        <authorList>
            <person name="Hirose Y."/>
            <person name="Shimura Y."/>
            <person name="Fujisawa T."/>
            <person name="Nakamura Y."/>
            <person name="Kawachi M."/>
        </authorList>
    </citation>
    <scope>NUCLEOTIDE SEQUENCE [LARGE SCALE GENOMIC DNA]</scope>
    <source>
        <strain evidence="1 2">NIES-4072</strain>
    </source>
</reference>
<name>A0A2R5FEK0_NOSCO</name>
<accession>A0A2R5FEK0</accession>
<dbReference type="OrthoDB" id="490861at2"/>
<evidence type="ECO:0000313" key="1">
    <source>
        <dbReference type="EMBL" id="GBG16860.1"/>
    </source>
</evidence>
<proteinExistence type="predicted"/>
<evidence type="ECO:0000313" key="2">
    <source>
        <dbReference type="Proteomes" id="UP000245124"/>
    </source>
</evidence>
<dbReference type="EMBL" id="BDUD01000001">
    <property type="protein sequence ID" value="GBG16860.1"/>
    <property type="molecule type" value="Genomic_DNA"/>
</dbReference>
<organism evidence="1 2">
    <name type="scientific">Nostoc commune NIES-4072</name>
    <dbReference type="NCBI Taxonomy" id="2005467"/>
    <lineage>
        <taxon>Bacteria</taxon>
        <taxon>Bacillati</taxon>
        <taxon>Cyanobacteriota</taxon>
        <taxon>Cyanophyceae</taxon>
        <taxon>Nostocales</taxon>
        <taxon>Nostocaceae</taxon>
        <taxon>Nostoc</taxon>
    </lineage>
</organism>
<dbReference type="AlphaFoldDB" id="A0A2R5FEK0"/>